<accession>A0A9E7R542</accession>
<dbReference type="Gene3D" id="3.10.180.10">
    <property type="entry name" value="2,3-Dihydroxybiphenyl 1,2-Dioxygenase, domain 1"/>
    <property type="match status" value="2"/>
</dbReference>
<dbReference type="InterPro" id="IPR037523">
    <property type="entry name" value="VOC_core"/>
</dbReference>
<evidence type="ECO:0000259" key="1">
    <source>
        <dbReference type="PROSITE" id="PS51819"/>
    </source>
</evidence>
<dbReference type="SUPFAM" id="SSF54593">
    <property type="entry name" value="Glyoxalase/Bleomycin resistance protein/Dihydroxybiphenyl dioxygenase"/>
    <property type="match status" value="2"/>
</dbReference>
<dbReference type="Proteomes" id="UP001057580">
    <property type="component" value="Chromosome"/>
</dbReference>
<proteinExistence type="predicted"/>
<dbReference type="PANTHER" id="PTHR43279:SF1">
    <property type="entry name" value="CATECHOL-2,3-DIOXYGENASE"/>
    <property type="match status" value="1"/>
</dbReference>
<evidence type="ECO:0000313" key="3">
    <source>
        <dbReference type="Proteomes" id="UP001057580"/>
    </source>
</evidence>
<dbReference type="EMBL" id="CP104003">
    <property type="protein sequence ID" value="UWM56046.1"/>
    <property type="molecule type" value="Genomic_DNA"/>
</dbReference>
<dbReference type="PROSITE" id="PS51819">
    <property type="entry name" value="VOC"/>
    <property type="match status" value="2"/>
</dbReference>
<dbReference type="PANTHER" id="PTHR43279">
    <property type="entry name" value="CATECHOL-2,3-DIOXYGENASE"/>
    <property type="match status" value="1"/>
</dbReference>
<dbReference type="InterPro" id="IPR029068">
    <property type="entry name" value="Glyas_Bleomycin-R_OHBP_Dase"/>
</dbReference>
<dbReference type="GeneID" id="74942171"/>
<reference evidence="2" key="1">
    <citation type="submission" date="2022-09" db="EMBL/GenBank/DDBJ databases">
        <title>Diverse halophilic archaea isolated from saline environments.</title>
        <authorList>
            <person name="Cui H.-L."/>
        </authorList>
    </citation>
    <scope>NUCLEOTIDE SEQUENCE</scope>
    <source>
        <strain evidence="2">ZS-35-S2</strain>
    </source>
</reference>
<feature type="domain" description="VOC" evidence="1">
    <location>
        <begin position="166"/>
        <end position="278"/>
    </location>
</feature>
<keyword evidence="3" id="KW-1185">Reference proteome</keyword>
<dbReference type="InterPro" id="IPR004360">
    <property type="entry name" value="Glyas_Fos-R_dOase_dom"/>
</dbReference>
<evidence type="ECO:0000313" key="2">
    <source>
        <dbReference type="EMBL" id="UWM56046.1"/>
    </source>
</evidence>
<name>A0A9E7R542_9EURY</name>
<dbReference type="Pfam" id="PF00903">
    <property type="entry name" value="Glyoxalase"/>
    <property type="match status" value="1"/>
</dbReference>
<protein>
    <submittedName>
        <fullName evidence="2">VOC family protein</fullName>
    </submittedName>
</protein>
<organism evidence="2 3">
    <name type="scientific">Salinirubellus salinus</name>
    <dbReference type="NCBI Taxonomy" id="1364945"/>
    <lineage>
        <taxon>Archaea</taxon>
        <taxon>Methanobacteriati</taxon>
        <taxon>Methanobacteriota</taxon>
        <taxon>Stenosarchaea group</taxon>
        <taxon>Halobacteria</taxon>
        <taxon>Halobacteriales</taxon>
        <taxon>Natronomonadaceae</taxon>
        <taxon>Salinirubellus</taxon>
    </lineage>
</organism>
<feature type="domain" description="VOC" evidence="1">
    <location>
        <begin position="10"/>
        <end position="125"/>
    </location>
</feature>
<gene>
    <name evidence="2" type="ORF">N0B31_07075</name>
</gene>
<sequence length="278" mass="29672">MTPTLPPASRVGRTALTVADLGTQTDFYRDVVGLAVLERSSEWAVLGADDVELLVLESAPDAGERHSRAAGLYHNAFRVPTRAALGDALGRIRGHWQLSGASDHLVSEALYLTDPEGNGVEMYRDRSRTEWPDAPEGQVRMATDPLDLESLAADAAGEGAAPAGTDVGHVHLEVADLATFRSFWVDTVGFRETTTYPGASFVAAGDYHHHLAGNVWHDRSGEAGGRGLSWFEVVVPGADALAALRDRVAATDAAVTSTDTGFETADHDGIRVRFRVEA</sequence>
<dbReference type="KEGG" id="ssai:N0B31_07075"/>
<dbReference type="RefSeq" id="WP_260595166.1">
    <property type="nucleotide sequence ID" value="NZ_CP104003.1"/>
</dbReference>
<dbReference type="AlphaFoldDB" id="A0A9E7R542"/>